<dbReference type="Proteomes" id="UP000887574">
    <property type="component" value="Unplaced"/>
</dbReference>
<feature type="region of interest" description="Disordered" evidence="1">
    <location>
        <begin position="1"/>
        <end position="23"/>
    </location>
</feature>
<dbReference type="AlphaFoldDB" id="A0A915E9E0"/>
<protein>
    <submittedName>
        <fullName evidence="3">Male reproductive-related protein</fullName>
    </submittedName>
</protein>
<accession>A0A915E9E0</accession>
<feature type="region of interest" description="Disordered" evidence="1">
    <location>
        <begin position="139"/>
        <end position="158"/>
    </location>
</feature>
<organism evidence="2 3">
    <name type="scientific">Ditylenchus dipsaci</name>
    <dbReference type="NCBI Taxonomy" id="166011"/>
    <lineage>
        <taxon>Eukaryota</taxon>
        <taxon>Metazoa</taxon>
        <taxon>Ecdysozoa</taxon>
        <taxon>Nematoda</taxon>
        <taxon>Chromadorea</taxon>
        <taxon>Rhabditida</taxon>
        <taxon>Tylenchina</taxon>
        <taxon>Tylenchomorpha</taxon>
        <taxon>Sphaerularioidea</taxon>
        <taxon>Anguinidae</taxon>
        <taxon>Anguininae</taxon>
        <taxon>Ditylenchus</taxon>
    </lineage>
</organism>
<name>A0A915E9E0_9BILA</name>
<dbReference type="WBParaSite" id="jg394">
    <property type="protein sequence ID" value="jg394"/>
    <property type="gene ID" value="jg394"/>
</dbReference>
<reference evidence="3" key="1">
    <citation type="submission" date="2022-11" db="UniProtKB">
        <authorList>
            <consortium name="WormBaseParasite"/>
        </authorList>
    </citation>
    <scope>IDENTIFICATION</scope>
</reference>
<feature type="compositionally biased region" description="Low complexity" evidence="1">
    <location>
        <begin position="9"/>
        <end position="19"/>
    </location>
</feature>
<evidence type="ECO:0000256" key="1">
    <source>
        <dbReference type="SAM" id="MobiDB-lite"/>
    </source>
</evidence>
<evidence type="ECO:0000313" key="3">
    <source>
        <dbReference type="WBParaSite" id="jg394"/>
    </source>
</evidence>
<proteinExistence type="predicted"/>
<keyword evidence="2" id="KW-1185">Reference proteome</keyword>
<sequence length="158" mass="17051">MFPSWGGMQFTHQEQQQPQFSSTNWKSQVVEGEKDVKNFFENVLPYPASHQSTEYLIESSTWLTTSTDDGGNVEVDIQQAGYQEEAGETETLENAGHLEMDIQQGEQQQAKEESETLYSQSSGGGFGSWIASEMGSLFGGGGKEVSSSSSSSGGIGAT</sequence>
<evidence type="ECO:0000313" key="2">
    <source>
        <dbReference type="Proteomes" id="UP000887574"/>
    </source>
</evidence>
<feature type="region of interest" description="Disordered" evidence="1">
    <location>
        <begin position="79"/>
        <end position="123"/>
    </location>
</feature>